<dbReference type="Proteomes" id="UP000838672">
    <property type="component" value="Unassembled WGS sequence"/>
</dbReference>
<evidence type="ECO:0000256" key="3">
    <source>
        <dbReference type="ARBA" id="ARBA00022448"/>
    </source>
</evidence>
<dbReference type="NCBIfam" id="TIGR01844">
    <property type="entry name" value="type_I_sec_TolC"/>
    <property type="match status" value="1"/>
</dbReference>
<dbReference type="Gene3D" id="1.20.1600.10">
    <property type="entry name" value="Outer membrane efflux proteins (OEP)"/>
    <property type="match status" value="1"/>
</dbReference>
<dbReference type="InterPro" id="IPR051906">
    <property type="entry name" value="TolC-like"/>
</dbReference>
<keyword evidence="3" id="KW-0813">Transport</keyword>
<keyword evidence="5" id="KW-0812">Transmembrane</keyword>
<evidence type="ECO:0000313" key="10">
    <source>
        <dbReference type="EMBL" id="CAH0535808.1"/>
    </source>
</evidence>
<evidence type="ECO:0008006" key="12">
    <source>
        <dbReference type="Google" id="ProtNLM"/>
    </source>
</evidence>
<comment type="subcellular location">
    <subcellularLocation>
        <location evidence="1">Cell outer membrane</location>
    </subcellularLocation>
</comment>
<keyword evidence="7" id="KW-0998">Cell outer membrane</keyword>
<gene>
    <name evidence="10" type="ORF">VST7929_03282</name>
</gene>
<evidence type="ECO:0000256" key="1">
    <source>
        <dbReference type="ARBA" id="ARBA00004442"/>
    </source>
</evidence>
<protein>
    <recommendedName>
        <fullName evidence="12">Agglutination protein</fullName>
    </recommendedName>
</protein>
<feature type="coiled-coil region" evidence="8">
    <location>
        <begin position="181"/>
        <end position="215"/>
    </location>
</feature>
<keyword evidence="11" id="KW-1185">Reference proteome</keyword>
<accession>A0ABM8ZZ96</accession>
<evidence type="ECO:0000256" key="2">
    <source>
        <dbReference type="ARBA" id="ARBA00007613"/>
    </source>
</evidence>
<sequence length="438" mass="49547">MKNLFIPAVMVVISWAAQAQAQSLEQAVAASLTSHPDLKEAFSEFKSREAEIDVVQGDYLPSVDLEAGIGYEYVDNDATSQPGRSKDFDRRDARVTLRQLIWDGSRTIYNLDRTEAEAEAQRYQLLVSAEDTALRVVEVYLNFLEAYDVLKLSEDNVRIHKEIYKNIEKRANSGIGSTADLAQAEARIANALSNLLAAQNNLQDAQAEFIRVVNQYPSGLVNPSVDQDWIPLSLDEATQRARENHPVLQVAENDVMAAYAQHNMSKSAFYPTFTVEVSQLWEDDANGVEGENDEFSAMLRMRYNLLNGGSDRAESRRTAHQVNAAKAIRENSVRQLDEGTRLAWQAMELVMQQKTFLQEHVDASTDAVDAYKKQFRIGKRTLLDLLNTENELFEARKQYITAEYQEVYAQYRVIHATGLLLDALRVDMPSQWLEPIED</sequence>
<proteinExistence type="inferred from homology"/>
<keyword evidence="9" id="KW-0732">Signal</keyword>
<dbReference type="EMBL" id="CAKLDI010000002">
    <property type="protein sequence ID" value="CAH0535808.1"/>
    <property type="molecule type" value="Genomic_DNA"/>
</dbReference>
<dbReference type="SUPFAM" id="SSF56954">
    <property type="entry name" value="Outer membrane efflux proteins (OEP)"/>
    <property type="match status" value="1"/>
</dbReference>
<evidence type="ECO:0000256" key="9">
    <source>
        <dbReference type="SAM" id="SignalP"/>
    </source>
</evidence>
<keyword evidence="6" id="KW-0472">Membrane</keyword>
<comment type="caution">
    <text evidence="10">The sequence shown here is derived from an EMBL/GenBank/DDBJ whole genome shotgun (WGS) entry which is preliminary data.</text>
</comment>
<comment type="similarity">
    <text evidence="2">Belongs to the outer membrane factor (OMF) (TC 1.B.17) family.</text>
</comment>
<evidence type="ECO:0000256" key="7">
    <source>
        <dbReference type="ARBA" id="ARBA00023237"/>
    </source>
</evidence>
<dbReference type="PANTHER" id="PTHR30026">
    <property type="entry name" value="OUTER MEMBRANE PROTEIN TOLC"/>
    <property type="match status" value="1"/>
</dbReference>
<dbReference type="RefSeq" id="WP_237468658.1">
    <property type="nucleotide sequence ID" value="NZ_CAKLDI010000002.1"/>
</dbReference>
<organism evidence="10 11">
    <name type="scientific">Vibrio stylophorae</name>
    <dbReference type="NCBI Taxonomy" id="659351"/>
    <lineage>
        <taxon>Bacteria</taxon>
        <taxon>Pseudomonadati</taxon>
        <taxon>Pseudomonadota</taxon>
        <taxon>Gammaproteobacteria</taxon>
        <taxon>Vibrionales</taxon>
        <taxon>Vibrionaceae</taxon>
        <taxon>Vibrio</taxon>
    </lineage>
</organism>
<evidence type="ECO:0000256" key="6">
    <source>
        <dbReference type="ARBA" id="ARBA00023136"/>
    </source>
</evidence>
<reference evidence="10" key="1">
    <citation type="submission" date="2021-11" db="EMBL/GenBank/DDBJ databases">
        <authorList>
            <person name="Rodrigo-Torres L."/>
            <person name="Arahal R. D."/>
            <person name="Lucena T."/>
        </authorList>
    </citation>
    <scope>NUCLEOTIDE SEQUENCE</scope>
    <source>
        <strain evidence="10">CECT 7929</strain>
    </source>
</reference>
<keyword evidence="8" id="KW-0175">Coiled coil</keyword>
<dbReference type="InterPro" id="IPR003423">
    <property type="entry name" value="OMP_efflux"/>
</dbReference>
<dbReference type="PANTHER" id="PTHR30026:SF22">
    <property type="entry name" value="OUTER MEMBRANE EFFLUX PROTEIN"/>
    <property type="match status" value="1"/>
</dbReference>
<evidence type="ECO:0000256" key="8">
    <source>
        <dbReference type="SAM" id="Coils"/>
    </source>
</evidence>
<keyword evidence="4" id="KW-1134">Transmembrane beta strand</keyword>
<dbReference type="InterPro" id="IPR010130">
    <property type="entry name" value="T1SS_OMP_TolC"/>
</dbReference>
<feature type="signal peptide" evidence="9">
    <location>
        <begin position="1"/>
        <end position="21"/>
    </location>
</feature>
<evidence type="ECO:0000256" key="4">
    <source>
        <dbReference type="ARBA" id="ARBA00022452"/>
    </source>
</evidence>
<feature type="chain" id="PRO_5046295653" description="Agglutination protein" evidence="9">
    <location>
        <begin position="22"/>
        <end position="438"/>
    </location>
</feature>
<name>A0ABM8ZZ96_9VIBR</name>
<evidence type="ECO:0000256" key="5">
    <source>
        <dbReference type="ARBA" id="ARBA00022692"/>
    </source>
</evidence>
<dbReference type="Pfam" id="PF02321">
    <property type="entry name" value="OEP"/>
    <property type="match status" value="2"/>
</dbReference>
<evidence type="ECO:0000313" key="11">
    <source>
        <dbReference type="Proteomes" id="UP000838672"/>
    </source>
</evidence>